<evidence type="ECO:0000313" key="1">
    <source>
        <dbReference type="EMBL" id="KKL12515.1"/>
    </source>
</evidence>
<dbReference type="AlphaFoldDB" id="A0A0F9ASU0"/>
<dbReference type="EMBL" id="LAZR01041224">
    <property type="protein sequence ID" value="KKL12515.1"/>
    <property type="molecule type" value="Genomic_DNA"/>
</dbReference>
<comment type="caution">
    <text evidence="1">The sequence shown here is derived from an EMBL/GenBank/DDBJ whole genome shotgun (WGS) entry which is preliminary data.</text>
</comment>
<proteinExistence type="predicted"/>
<accession>A0A0F9ASU0</accession>
<name>A0A0F9ASU0_9ZZZZ</name>
<reference evidence="1" key="1">
    <citation type="journal article" date="2015" name="Nature">
        <title>Complex archaea that bridge the gap between prokaryotes and eukaryotes.</title>
        <authorList>
            <person name="Spang A."/>
            <person name="Saw J.H."/>
            <person name="Jorgensen S.L."/>
            <person name="Zaremba-Niedzwiedzka K."/>
            <person name="Martijn J."/>
            <person name="Lind A.E."/>
            <person name="van Eijk R."/>
            <person name="Schleper C."/>
            <person name="Guy L."/>
            <person name="Ettema T.J."/>
        </authorList>
    </citation>
    <scope>NUCLEOTIDE SEQUENCE</scope>
</reference>
<gene>
    <name evidence="1" type="ORF">LCGC14_2535020</name>
</gene>
<sequence>MAFEEVGVRAVVDGFGPYMGKLGQMEQKTESFGKKLGAAVKKGGLIAGAALAAVGAISIKTFGDFDAAMTQSLAIMGDVSDVMRTDMSDAARKVALTTTFSAEEAAEAYFFLASAGMSAQQSLIS</sequence>
<feature type="non-terminal residue" evidence="1">
    <location>
        <position position="125"/>
    </location>
</feature>
<organism evidence="1">
    <name type="scientific">marine sediment metagenome</name>
    <dbReference type="NCBI Taxonomy" id="412755"/>
    <lineage>
        <taxon>unclassified sequences</taxon>
        <taxon>metagenomes</taxon>
        <taxon>ecological metagenomes</taxon>
    </lineage>
</organism>
<evidence type="ECO:0008006" key="2">
    <source>
        <dbReference type="Google" id="ProtNLM"/>
    </source>
</evidence>
<protein>
    <recommendedName>
        <fullName evidence="2">Phage tail tape measure protein domain-containing protein</fullName>
    </recommendedName>
</protein>